<evidence type="ECO:0000313" key="2">
    <source>
        <dbReference type="EMBL" id="KAK4666407.1"/>
    </source>
</evidence>
<gene>
    <name evidence="2" type="ORF">QC763_0046620</name>
</gene>
<dbReference type="Proteomes" id="UP001326199">
    <property type="component" value="Unassembled WGS sequence"/>
</dbReference>
<name>A0ABR0HEI7_9PEZI</name>
<feature type="region of interest" description="Disordered" evidence="1">
    <location>
        <begin position="1"/>
        <end position="21"/>
    </location>
</feature>
<organism evidence="2 3">
    <name type="scientific">Podospora pseudopauciseta</name>
    <dbReference type="NCBI Taxonomy" id="2093780"/>
    <lineage>
        <taxon>Eukaryota</taxon>
        <taxon>Fungi</taxon>
        <taxon>Dikarya</taxon>
        <taxon>Ascomycota</taxon>
        <taxon>Pezizomycotina</taxon>
        <taxon>Sordariomycetes</taxon>
        <taxon>Sordariomycetidae</taxon>
        <taxon>Sordariales</taxon>
        <taxon>Podosporaceae</taxon>
        <taxon>Podospora</taxon>
    </lineage>
</organism>
<comment type="caution">
    <text evidence="2">The sequence shown here is derived from an EMBL/GenBank/DDBJ whole genome shotgun (WGS) entry which is preliminary data.</text>
</comment>
<evidence type="ECO:0000313" key="3">
    <source>
        <dbReference type="Proteomes" id="UP001326199"/>
    </source>
</evidence>
<proteinExistence type="predicted"/>
<reference evidence="2 3" key="1">
    <citation type="journal article" date="2023" name="bioRxiv">
        <title>High-quality genome assemblies of four members of thePodospora anserinaspecies complex.</title>
        <authorList>
            <person name="Ament-Velasquez S.L."/>
            <person name="Vogan A.A."/>
            <person name="Wallerman O."/>
            <person name="Hartmann F."/>
            <person name="Gautier V."/>
            <person name="Silar P."/>
            <person name="Giraud T."/>
            <person name="Johannesson H."/>
        </authorList>
    </citation>
    <scope>NUCLEOTIDE SEQUENCE [LARGE SCALE GENOMIC DNA]</scope>
    <source>
        <strain evidence="2 3">CBS 411.78</strain>
    </source>
</reference>
<dbReference type="GeneID" id="87925720"/>
<feature type="compositionally biased region" description="Pro residues" evidence="1">
    <location>
        <begin position="1"/>
        <end position="11"/>
    </location>
</feature>
<keyword evidence="3" id="KW-1185">Reference proteome</keyword>
<dbReference type="EMBL" id="JAFFHB010000004">
    <property type="protein sequence ID" value="KAK4666407.1"/>
    <property type="molecule type" value="Genomic_DNA"/>
</dbReference>
<accession>A0ABR0HEI7</accession>
<protein>
    <submittedName>
        <fullName evidence="2">Uncharacterized protein</fullName>
    </submittedName>
</protein>
<dbReference type="RefSeq" id="XP_062766373.1">
    <property type="nucleotide sequence ID" value="XM_062905695.1"/>
</dbReference>
<sequence length="120" mass="13009">MALSPAHPPLATPAKFTSNDEIHQVDKKRQILLPTQLDCFVYLAHQGAQTSLPPAGVGILQRAASFTVNFPGSQPPRVKPLGDQCLTAHDFCRAGRPPKSSADDPLFHDNCSFNNHLLAQ</sequence>
<evidence type="ECO:0000256" key="1">
    <source>
        <dbReference type="SAM" id="MobiDB-lite"/>
    </source>
</evidence>